<name>F0WNU0_9STRA</name>
<dbReference type="EMBL" id="FR824220">
    <property type="protein sequence ID" value="CCA22983.1"/>
    <property type="molecule type" value="Genomic_DNA"/>
</dbReference>
<dbReference type="SUPFAM" id="SSF46689">
    <property type="entry name" value="Homeodomain-like"/>
    <property type="match status" value="1"/>
</dbReference>
<proteinExistence type="predicted"/>
<dbReference type="PROSITE" id="PS51253">
    <property type="entry name" value="HTH_CENPB"/>
    <property type="match status" value="1"/>
</dbReference>
<keyword evidence="1" id="KW-0238">DNA-binding</keyword>
<reference evidence="3" key="1">
    <citation type="journal article" date="2011" name="PLoS Biol.">
        <title>Gene gain and loss during evolution of obligate parasitism in the white rust pathogen of Arabidopsis thaliana.</title>
        <authorList>
            <person name="Kemen E."/>
            <person name="Gardiner A."/>
            <person name="Schultz-Larsen T."/>
            <person name="Kemen A.C."/>
            <person name="Balmuth A.L."/>
            <person name="Robert-Seilaniantz A."/>
            <person name="Bailey K."/>
            <person name="Holub E."/>
            <person name="Studholme D.J."/>
            <person name="Maclean D."/>
            <person name="Jones J.D."/>
        </authorList>
    </citation>
    <scope>NUCLEOTIDE SEQUENCE</scope>
</reference>
<dbReference type="SMART" id="SM00674">
    <property type="entry name" value="CENPB"/>
    <property type="match status" value="1"/>
</dbReference>
<sequence>MAPKRVSKNNLEKREVIEWIEGPGGGIPDRSLEYFQVERVWKLSGAQVRYWWKNRVAITNSTALQLRVTGGGGHPSLVEFEDVLFDHILFLRAKKGKVSPQWIQASARELSQAELDDDDLSVSDKWLARFMARYDFSL</sequence>
<dbReference type="HOGENOM" id="CLU_103149_1_0_1"/>
<dbReference type="Pfam" id="PF03221">
    <property type="entry name" value="HTH_Tnp_Tc5"/>
    <property type="match status" value="1"/>
</dbReference>
<evidence type="ECO:0000313" key="3">
    <source>
        <dbReference type="EMBL" id="CCA22983.1"/>
    </source>
</evidence>
<dbReference type="InterPro" id="IPR009057">
    <property type="entry name" value="Homeodomain-like_sf"/>
</dbReference>
<feature type="domain" description="HTH CENPB-type" evidence="2">
    <location>
        <begin position="68"/>
        <end position="138"/>
    </location>
</feature>
<organism evidence="3">
    <name type="scientific">Albugo laibachii Nc14</name>
    <dbReference type="NCBI Taxonomy" id="890382"/>
    <lineage>
        <taxon>Eukaryota</taxon>
        <taxon>Sar</taxon>
        <taxon>Stramenopiles</taxon>
        <taxon>Oomycota</taxon>
        <taxon>Peronosporomycetes</taxon>
        <taxon>Albuginales</taxon>
        <taxon>Albuginaceae</taxon>
        <taxon>Albugo</taxon>
    </lineage>
</organism>
<gene>
    <name evidence="3" type="primary">AlNc14C175G8100</name>
    <name evidence="3" type="ORF">ALNC14_091260</name>
</gene>
<evidence type="ECO:0000256" key="1">
    <source>
        <dbReference type="ARBA" id="ARBA00023125"/>
    </source>
</evidence>
<evidence type="ECO:0000259" key="2">
    <source>
        <dbReference type="PROSITE" id="PS51253"/>
    </source>
</evidence>
<dbReference type="GO" id="GO:0003677">
    <property type="term" value="F:DNA binding"/>
    <property type="evidence" value="ECO:0007669"/>
    <property type="project" value="UniProtKB-KW"/>
</dbReference>
<dbReference type="InterPro" id="IPR006600">
    <property type="entry name" value="HTH_CenpB_DNA-bd_dom"/>
</dbReference>
<dbReference type="Gene3D" id="1.10.10.60">
    <property type="entry name" value="Homeodomain-like"/>
    <property type="match status" value="1"/>
</dbReference>
<reference evidence="3" key="2">
    <citation type="submission" date="2011-02" db="EMBL/GenBank/DDBJ databases">
        <authorList>
            <person name="MacLean D."/>
        </authorList>
    </citation>
    <scope>NUCLEOTIDE SEQUENCE</scope>
</reference>
<dbReference type="AlphaFoldDB" id="F0WNU0"/>
<protein>
    <submittedName>
        <fullName evidence="3">Uncharacterized protein AlNc14C175G8100</fullName>
    </submittedName>
</protein>
<accession>F0WNU0</accession>